<dbReference type="HOGENOM" id="CLU_622058_0_0_10"/>
<evidence type="ECO:0000256" key="2">
    <source>
        <dbReference type="ARBA" id="ARBA00022475"/>
    </source>
</evidence>
<evidence type="ECO:0000256" key="1">
    <source>
        <dbReference type="ARBA" id="ARBA00004651"/>
    </source>
</evidence>
<feature type="transmembrane region" description="Helical" evidence="6">
    <location>
        <begin position="154"/>
        <end position="174"/>
    </location>
</feature>
<dbReference type="eggNOG" id="COG2244">
    <property type="taxonomic scope" value="Bacteria"/>
</dbReference>
<dbReference type="STRING" id="746697.Aeqsu_1207"/>
<dbReference type="Proteomes" id="UP000006049">
    <property type="component" value="Chromosome"/>
</dbReference>
<feature type="transmembrane region" description="Helical" evidence="6">
    <location>
        <begin position="21"/>
        <end position="44"/>
    </location>
</feature>
<feature type="transmembrane region" description="Helical" evidence="6">
    <location>
        <begin position="180"/>
        <end position="203"/>
    </location>
</feature>
<evidence type="ECO:0000256" key="3">
    <source>
        <dbReference type="ARBA" id="ARBA00022692"/>
    </source>
</evidence>
<name>I3YUN5_AEQSU</name>
<evidence type="ECO:0000313" key="7">
    <source>
        <dbReference type="EMBL" id="AFL80703.1"/>
    </source>
</evidence>
<dbReference type="InterPro" id="IPR002797">
    <property type="entry name" value="Polysacc_synth"/>
</dbReference>
<dbReference type="KEGG" id="asl:Aeqsu_1207"/>
<dbReference type="OrthoDB" id="824226at2"/>
<gene>
    <name evidence="7" type="ordered locus">Aeqsu_1207</name>
</gene>
<dbReference type="InterPro" id="IPR050833">
    <property type="entry name" value="Poly_Biosynth_Transport"/>
</dbReference>
<evidence type="ECO:0000256" key="6">
    <source>
        <dbReference type="SAM" id="Phobius"/>
    </source>
</evidence>
<evidence type="ECO:0000256" key="5">
    <source>
        <dbReference type="ARBA" id="ARBA00023136"/>
    </source>
</evidence>
<feature type="transmembrane region" description="Helical" evidence="6">
    <location>
        <begin position="396"/>
        <end position="415"/>
    </location>
</feature>
<dbReference type="PANTHER" id="PTHR30250:SF11">
    <property type="entry name" value="O-ANTIGEN TRANSPORTER-RELATED"/>
    <property type="match status" value="1"/>
</dbReference>
<protein>
    <submittedName>
        <fullName evidence="7">Membrane protein involved in the export of O-antigen and teichoic acid</fullName>
    </submittedName>
</protein>
<dbReference type="EMBL" id="CP003280">
    <property type="protein sequence ID" value="AFL80703.1"/>
    <property type="molecule type" value="Genomic_DNA"/>
</dbReference>
<dbReference type="Pfam" id="PF01943">
    <property type="entry name" value="Polysacc_synt"/>
    <property type="match status" value="1"/>
</dbReference>
<evidence type="ECO:0000256" key="4">
    <source>
        <dbReference type="ARBA" id="ARBA00022989"/>
    </source>
</evidence>
<feature type="transmembrane region" description="Helical" evidence="6">
    <location>
        <begin position="372"/>
        <end position="390"/>
    </location>
</feature>
<feature type="transmembrane region" description="Helical" evidence="6">
    <location>
        <begin position="333"/>
        <end position="360"/>
    </location>
</feature>
<keyword evidence="8" id="KW-1185">Reference proteome</keyword>
<sequence>MKLHNKILDKNNLFTRGMASTVIKMLGAIGSYVLSYLIALKYGAEGNGVFALFMTYIVILSTLFYIGLDLYLVKEISSLITELKFQNVKKIYYAILKTYLFPLSCGGIFLSILLFFFLKNNIYSLTTIGLTLNIFIDLHSAVLQGMKKVEWYSYFTQFAKYLFTIFFIIIFTYSNNAENILFLYIASLFLNALFSFFVVRFYIKNLNVKGVLSTNRYSIKSIFLISKEFLFSSALIIILVWVDFIFIDIFLTKDEAGIYSVALKIATLISFSFTAFNAFLAPRISEIYAKGNISELQKIITQNFLFTLPMIVIPFLGIIIFKEDLLRFFGKEFISGMSVLVWLALGQFINSIFGPVSLLLQMTNHQKLFQNILLISFVIKLISSFVFIQMFGLQGIAIASTLALAFWTIVGSYFISKKIGVFSWFEINELKTLLGIRLKK</sequence>
<accession>I3YUN5</accession>
<feature type="transmembrane region" description="Helical" evidence="6">
    <location>
        <begin position="94"/>
        <end position="116"/>
    </location>
</feature>
<feature type="transmembrane region" description="Helical" evidence="6">
    <location>
        <begin position="229"/>
        <end position="251"/>
    </location>
</feature>
<keyword evidence="5 6" id="KW-0472">Membrane</keyword>
<keyword evidence="4 6" id="KW-1133">Transmembrane helix</keyword>
<dbReference type="RefSeq" id="WP_014781961.1">
    <property type="nucleotide sequence ID" value="NC_018013.1"/>
</dbReference>
<feature type="transmembrane region" description="Helical" evidence="6">
    <location>
        <begin position="300"/>
        <end position="321"/>
    </location>
</feature>
<dbReference type="PANTHER" id="PTHR30250">
    <property type="entry name" value="PST FAMILY PREDICTED COLANIC ACID TRANSPORTER"/>
    <property type="match status" value="1"/>
</dbReference>
<keyword evidence="2" id="KW-1003">Cell membrane</keyword>
<dbReference type="AlphaFoldDB" id="I3YUN5"/>
<feature type="transmembrane region" description="Helical" evidence="6">
    <location>
        <begin position="122"/>
        <end position="142"/>
    </location>
</feature>
<reference evidence="7 8" key="1">
    <citation type="submission" date="2012-06" db="EMBL/GenBank/DDBJ databases">
        <title>The complete genome of Aequorivita sublithincola DSM 14238.</title>
        <authorList>
            <consortium name="US DOE Joint Genome Institute (JGI-PGF)"/>
            <person name="Lucas S."/>
            <person name="Copeland A."/>
            <person name="Lapidus A."/>
            <person name="Goodwin L."/>
            <person name="Pitluck S."/>
            <person name="Peters L."/>
            <person name="Munk A.C.C."/>
            <person name="Kyrpides N."/>
            <person name="Mavromatis K."/>
            <person name="Pagani I."/>
            <person name="Ivanova N."/>
            <person name="Ovchinnikova G."/>
            <person name="Zeytun A."/>
            <person name="Detter J.C."/>
            <person name="Han C."/>
            <person name="Land M."/>
            <person name="Hauser L."/>
            <person name="Markowitz V."/>
            <person name="Cheng J.-F."/>
            <person name="Hugenholtz P."/>
            <person name="Woyke T."/>
            <person name="Wu D."/>
            <person name="Tindall B."/>
            <person name="Faehnrich R."/>
            <person name="Brambilla E."/>
            <person name="Klenk H.-P."/>
            <person name="Eisen J.A."/>
        </authorList>
    </citation>
    <scope>NUCLEOTIDE SEQUENCE [LARGE SCALE GENOMIC DNA]</scope>
    <source>
        <strain evidence="8">DSM 14238 / LMG 21431 / ACAM 643 / 9-3</strain>
    </source>
</reference>
<dbReference type="GO" id="GO:0005886">
    <property type="term" value="C:plasma membrane"/>
    <property type="evidence" value="ECO:0007669"/>
    <property type="project" value="UniProtKB-SubCell"/>
</dbReference>
<keyword evidence="3 6" id="KW-0812">Transmembrane</keyword>
<comment type="subcellular location">
    <subcellularLocation>
        <location evidence="1">Cell membrane</location>
        <topology evidence="1">Multi-pass membrane protein</topology>
    </subcellularLocation>
</comment>
<proteinExistence type="predicted"/>
<evidence type="ECO:0000313" key="8">
    <source>
        <dbReference type="Proteomes" id="UP000006049"/>
    </source>
</evidence>
<feature type="transmembrane region" description="Helical" evidence="6">
    <location>
        <begin position="50"/>
        <end position="73"/>
    </location>
</feature>
<feature type="transmembrane region" description="Helical" evidence="6">
    <location>
        <begin position="257"/>
        <end position="280"/>
    </location>
</feature>
<organism evidence="7 8">
    <name type="scientific">Aequorivita sublithincola (strain DSM 14238 / LMG 21431 / ACAM 643 / 9-3)</name>
    <dbReference type="NCBI Taxonomy" id="746697"/>
    <lineage>
        <taxon>Bacteria</taxon>
        <taxon>Pseudomonadati</taxon>
        <taxon>Bacteroidota</taxon>
        <taxon>Flavobacteriia</taxon>
        <taxon>Flavobacteriales</taxon>
        <taxon>Flavobacteriaceae</taxon>
        <taxon>Aequorivita</taxon>
    </lineage>
</organism>